<dbReference type="EMBL" id="MT142673">
    <property type="protein sequence ID" value="QJA86974.1"/>
    <property type="molecule type" value="Genomic_DNA"/>
</dbReference>
<evidence type="ECO:0000313" key="1">
    <source>
        <dbReference type="EMBL" id="QJA86974.1"/>
    </source>
</evidence>
<dbReference type="AlphaFoldDB" id="A0A6M3L002"/>
<name>A0A6M3L002_9ZZZZ</name>
<gene>
    <name evidence="1" type="ORF">MM415B03075_0003</name>
</gene>
<organism evidence="1">
    <name type="scientific">viral metagenome</name>
    <dbReference type="NCBI Taxonomy" id="1070528"/>
    <lineage>
        <taxon>unclassified sequences</taxon>
        <taxon>metagenomes</taxon>
        <taxon>organismal metagenomes</taxon>
    </lineage>
</organism>
<reference evidence="1" key="1">
    <citation type="submission" date="2020-03" db="EMBL/GenBank/DDBJ databases">
        <title>The deep terrestrial virosphere.</title>
        <authorList>
            <person name="Holmfeldt K."/>
            <person name="Nilsson E."/>
            <person name="Simone D."/>
            <person name="Lopez-Fernandez M."/>
            <person name="Wu X."/>
            <person name="de Brujin I."/>
            <person name="Lundin D."/>
            <person name="Andersson A."/>
            <person name="Bertilsson S."/>
            <person name="Dopson M."/>
        </authorList>
    </citation>
    <scope>NUCLEOTIDE SEQUENCE</scope>
    <source>
        <strain evidence="1">MM415B03075</strain>
    </source>
</reference>
<sequence>MSHKWETKFRPGEMVVLIKGKPPCEVEEVGIVLPGEDDKNSYPVQPDGKQYRVGYRLKTEHLNGFGAYYHEDEQIILNALR</sequence>
<accession>A0A6M3L002</accession>
<proteinExistence type="predicted"/>
<protein>
    <submittedName>
        <fullName evidence="1">Uncharacterized protein</fullName>
    </submittedName>
</protein>